<evidence type="ECO:0000256" key="7">
    <source>
        <dbReference type="SAM" id="MobiDB-lite"/>
    </source>
</evidence>
<dbReference type="InterPro" id="IPR038005">
    <property type="entry name" value="RX-like_CC"/>
</dbReference>
<keyword evidence="3" id="KW-0677">Repeat</keyword>
<protein>
    <recommendedName>
        <fullName evidence="13">Dienelactone hydrolase domain-containing protein</fullName>
    </recommendedName>
</protein>
<dbReference type="Proteomes" id="UP001234989">
    <property type="component" value="Chromosome 9"/>
</dbReference>
<dbReference type="FunFam" id="1.10.10.10:FF:000322">
    <property type="entry name" value="Probable disease resistance protein At1g63360"/>
    <property type="match status" value="1"/>
</dbReference>
<keyword evidence="4" id="KW-0547">Nucleotide-binding</keyword>
<feature type="domain" description="Dienelactone hydrolase" evidence="9">
    <location>
        <begin position="29"/>
        <end position="198"/>
    </location>
</feature>
<dbReference type="InterPro" id="IPR002925">
    <property type="entry name" value="Dienelactn_hydro"/>
</dbReference>
<gene>
    <name evidence="11" type="ORF">MTR67_040508</name>
</gene>
<evidence type="ECO:0008006" key="13">
    <source>
        <dbReference type="Google" id="ProtNLM"/>
    </source>
</evidence>
<keyword evidence="5" id="KW-0611">Plant defense</keyword>
<comment type="similarity">
    <text evidence="1">Belongs to the disease resistance NB-LRR family.</text>
</comment>
<dbReference type="Pfam" id="PF00931">
    <property type="entry name" value="NB-ARC"/>
    <property type="match status" value="1"/>
</dbReference>
<keyword evidence="6" id="KW-0067">ATP-binding</keyword>
<dbReference type="PRINTS" id="PR00364">
    <property type="entry name" value="DISEASERSIST"/>
</dbReference>
<dbReference type="GO" id="GO:0051607">
    <property type="term" value="P:defense response to virus"/>
    <property type="evidence" value="ECO:0007669"/>
    <property type="project" value="UniProtKB-ARBA"/>
</dbReference>
<evidence type="ECO:0000256" key="1">
    <source>
        <dbReference type="ARBA" id="ARBA00008894"/>
    </source>
</evidence>
<feature type="domain" description="Dienelactone hydrolase" evidence="9">
    <location>
        <begin position="1571"/>
        <end position="1679"/>
    </location>
</feature>
<evidence type="ECO:0000256" key="4">
    <source>
        <dbReference type="ARBA" id="ARBA00022741"/>
    </source>
</evidence>
<feature type="region of interest" description="Disordered" evidence="7">
    <location>
        <begin position="1"/>
        <end position="20"/>
    </location>
</feature>
<dbReference type="Gene3D" id="3.80.10.10">
    <property type="entry name" value="Ribonuclease Inhibitor"/>
    <property type="match status" value="1"/>
</dbReference>
<dbReference type="GO" id="GO:0043531">
    <property type="term" value="F:ADP binding"/>
    <property type="evidence" value="ECO:0007669"/>
    <property type="project" value="InterPro"/>
</dbReference>
<dbReference type="Pfam" id="PF01738">
    <property type="entry name" value="DLH"/>
    <property type="match status" value="2"/>
</dbReference>
<keyword evidence="2" id="KW-0433">Leucine-rich repeat</keyword>
<evidence type="ECO:0000313" key="12">
    <source>
        <dbReference type="Proteomes" id="UP001234989"/>
    </source>
</evidence>
<dbReference type="Gene3D" id="3.40.50.1820">
    <property type="entry name" value="alpha/beta hydrolase"/>
    <property type="match status" value="2"/>
</dbReference>
<dbReference type="SUPFAM" id="SSF53474">
    <property type="entry name" value="alpha/beta-Hydrolases"/>
    <property type="match status" value="2"/>
</dbReference>
<dbReference type="FunFam" id="3.40.50.300:FF:001091">
    <property type="entry name" value="Probable disease resistance protein At1g61300"/>
    <property type="match status" value="1"/>
</dbReference>
<dbReference type="InterPro" id="IPR036388">
    <property type="entry name" value="WH-like_DNA-bd_sf"/>
</dbReference>
<feature type="domain" description="NB-ARC" evidence="8">
    <location>
        <begin position="787"/>
        <end position="953"/>
    </location>
</feature>
<dbReference type="PANTHER" id="PTHR17630">
    <property type="entry name" value="DIENELACTONE HYDROLASE"/>
    <property type="match status" value="1"/>
</dbReference>
<dbReference type="EMBL" id="CP133620">
    <property type="protein sequence ID" value="WMV47123.1"/>
    <property type="molecule type" value="Genomic_DNA"/>
</dbReference>
<dbReference type="InterPro" id="IPR029058">
    <property type="entry name" value="AB_hydrolase_fold"/>
</dbReference>
<dbReference type="CDD" id="cd14798">
    <property type="entry name" value="RX-CC_like"/>
    <property type="match status" value="1"/>
</dbReference>
<dbReference type="InterPro" id="IPR032675">
    <property type="entry name" value="LRR_dom_sf"/>
</dbReference>
<dbReference type="InterPro" id="IPR002182">
    <property type="entry name" value="NB-ARC"/>
</dbReference>
<dbReference type="Gene3D" id="3.40.50.300">
    <property type="entry name" value="P-loop containing nucleotide triphosphate hydrolases"/>
    <property type="match status" value="1"/>
</dbReference>
<organism evidence="11 12">
    <name type="scientific">Solanum verrucosum</name>
    <dbReference type="NCBI Taxonomy" id="315347"/>
    <lineage>
        <taxon>Eukaryota</taxon>
        <taxon>Viridiplantae</taxon>
        <taxon>Streptophyta</taxon>
        <taxon>Embryophyta</taxon>
        <taxon>Tracheophyta</taxon>
        <taxon>Spermatophyta</taxon>
        <taxon>Magnoliopsida</taxon>
        <taxon>eudicotyledons</taxon>
        <taxon>Gunneridae</taxon>
        <taxon>Pentapetalae</taxon>
        <taxon>asterids</taxon>
        <taxon>lamiids</taxon>
        <taxon>Solanales</taxon>
        <taxon>Solanaceae</taxon>
        <taxon>Solanoideae</taxon>
        <taxon>Solaneae</taxon>
        <taxon>Solanum</taxon>
    </lineage>
</organism>
<name>A0AAF0UIP3_SOLVR</name>
<dbReference type="InterPro" id="IPR027417">
    <property type="entry name" value="P-loop_NTPase"/>
</dbReference>
<evidence type="ECO:0000259" key="8">
    <source>
        <dbReference type="Pfam" id="PF00931"/>
    </source>
</evidence>
<dbReference type="GO" id="GO:0005524">
    <property type="term" value="F:ATP binding"/>
    <property type="evidence" value="ECO:0007669"/>
    <property type="project" value="UniProtKB-KW"/>
</dbReference>
<evidence type="ECO:0000256" key="2">
    <source>
        <dbReference type="ARBA" id="ARBA00022614"/>
    </source>
</evidence>
<accession>A0AAF0UIP3</accession>
<dbReference type="Gene3D" id="1.10.8.430">
    <property type="entry name" value="Helical domain of apoptotic protease-activating factors"/>
    <property type="match status" value="1"/>
</dbReference>
<evidence type="ECO:0000256" key="5">
    <source>
        <dbReference type="ARBA" id="ARBA00022821"/>
    </source>
</evidence>
<evidence type="ECO:0000256" key="3">
    <source>
        <dbReference type="ARBA" id="ARBA00022737"/>
    </source>
</evidence>
<proteinExistence type="inferred from homology"/>
<evidence type="ECO:0000259" key="10">
    <source>
        <dbReference type="Pfam" id="PF23559"/>
    </source>
</evidence>
<keyword evidence="12" id="KW-1185">Reference proteome</keyword>
<dbReference type="InterPro" id="IPR058922">
    <property type="entry name" value="WHD_DRP"/>
</dbReference>
<dbReference type="SUPFAM" id="SSF52058">
    <property type="entry name" value="L domain-like"/>
    <property type="match status" value="1"/>
</dbReference>
<dbReference type="Gene3D" id="1.10.10.10">
    <property type="entry name" value="Winged helix-like DNA-binding domain superfamily/Winged helix DNA-binding domain"/>
    <property type="match status" value="1"/>
</dbReference>
<evidence type="ECO:0000313" key="11">
    <source>
        <dbReference type="EMBL" id="WMV47123.1"/>
    </source>
</evidence>
<evidence type="ECO:0000259" key="9">
    <source>
        <dbReference type="Pfam" id="PF01738"/>
    </source>
</evidence>
<reference evidence="11" key="1">
    <citation type="submission" date="2023-08" db="EMBL/GenBank/DDBJ databases">
        <title>A de novo genome assembly of Solanum verrucosum Schlechtendal, a Mexican diploid species geographically isolated from the other diploid A-genome species in potato relatives.</title>
        <authorList>
            <person name="Hosaka K."/>
        </authorList>
    </citation>
    <scope>NUCLEOTIDE SEQUENCE</scope>
    <source>
        <tissue evidence="11">Young leaves</tissue>
    </source>
</reference>
<dbReference type="GO" id="GO:0016787">
    <property type="term" value="F:hydrolase activity"/>
    <property type="evidence" value="ECO:0007669"/>
    <property type="project" value="InterPro"/>
</dbReference>
<dbReference type="PANTHER" id="PTHR17630:SF44">
    <property type="entry name" value="PROTEIN AIM2"/>
    <property type="match status" value="1"/>
</dbReference>
<dbReference type="InterPro" id="IPR042197">
    <property type="entry name" value="Apaf_helical"/>
</dbReference>
<dbReference type="SUPFAM" id="SSF52540">
    <property type="entry name" value="P-loop containing nucleoside triphosphate hydrolases"/>
    <property type="match status" value="1"/>
</dbReference>
<dbReference type="Pfam" id="PF23559">
    <property type="entry name" value="WHD_DRP"/>
    <property type="match status" value="1"/>
</dbReference>
<evidence type="ECO:0000256" key="6">
    <source>
        <dbReference type="ARBA" id="ARBA00022840"/>
    </source>
</evidence>
<feature type="domain" description="Disease resistance protein winged helix" evidence="10">
    <location>
        <begin position="1034"/>
        <end position="1103"/>
    </location>
</feature>
<sequence length="1682" mass="192975">MAGTQCCENPPALSSSSGHGSGFELRGLKTYVSGSSDSQKAILLISDIFGYEAPNLRHALLLKKLADKVAAEGYYVVVPDFFYGEPYNPENKERTVQVWLQSHGTDIGFEDAKQVIAALKDKGISAIGAAGFCWGGKVVVQLAMSENIQAAVLLHPSFVSVDDFKEVKAPIAILGAEIDHLTPPELFMQFKEILSSKPETVRYNEEDKKAVQSAEEAHQDMLNWFAKHVKNFLHKIMTHKDIECTFDHLRRIMSGGNLNNVKIDQIETLEMELRFFTTFFKYHHVLLPDSLVKITKKAQLIAEMLQSFLGGIPNEYQIKLNIERLVSQLWELTEGNTSLRYNYEFNDSYLLEYMDCLDKNLNDVPMCVDRSDLSFKNEKLILQENRFSKQVKILQKKMRFLRYLYATEIRGYADHEKLECLEILIQFMANDVAQFCLAVWVNDGDEVDDDITSDEVDDYLGPVEDEDEIDDILSRPPYLLCLIALVELEMKKIFHSELKASKFTQSRNFKDKKLPKEFSKHLYNLLMSLRNKKMENFCNNVYARNIDVEIEFLLIFLSDVPNRFINGKRLKEILEKAGVLVGDVLYVIQKILPSSIIKDDSSKINLFTKQILEKTENLKAQVERYYRSFKFIPSQFPAVGGLSFLVSLLRKMNEMLKLGSGLNFMIKPHIVILERELSYLNSTFRDIEKLHHEHEDILRATINLAYEAEVAIDSILVQYNGLWHIFCSLPAIIKEIKHISVKVTEMRLKNIPLKPFSMVEPSKHIPDQHHNSLMNDEDIVGFGIVAEKMIHSLTRGTNELDVIPIVGMGGQGKTTCARLLYNNKIIVSHFDVRAWCVISQTYNRKELLQDIFSQVIGFKVKVDEVGELADMLRKSLLGKRYFIVLDDMWDGMAWDDLRLSLQDGENRSRIVVTTRLEKVGEYVKHHTNPYFLPFLTLKESWELLKKRVFHKRSCPFELYDVSLEVARRCKGLPLVVILVAGIIKKKMEESWWHEVKDALFSYLGESEEYSRETMHLSYDNLPDYLKPCLLYMGMFPEDHNISASTLTNLWIAEGFVQNVESGRLEEAAEGYLMDLISSNVVMVSKRGRYNGKVKYCQVHDIVLHFCLERSREERFMLAVKGNYSNFKLSDWKESRVSFSFSYELSEIASKTRKPFHQHLRSLRMTLIEGEVSNWNSFSQFSKLRLLKVLNLSSHIVGHLSSATLQPLIHLKYLAVCARKFDFHPESLLPHIETLIVLCPFMHTVLPPIFWKMKTLRHVEINDAVFDLKNNKKWISEESSKLENLRLLKQVAIKIGGDDNVDVLLRRCPNLQELEIGILCDEDSVEICQLESLTQLQILRLSIDSFRLNVSKLHLPSNLKKLVLWGARIEDIVSSIGGLPSLEYLQLVLPIFVQLKEWCLGDVTFHKLKLLKLEYLNISRWDASEESFPLLERLVIKKCHELEEIPLGFADIQTLKRIKLVQCKNKSLEASALKIKEEAEAIGGSDIIDLIVKDKGFEDAKQVIAALKDKGISAIGAAGFCWGGKLFNFLFKYYSSLARLGCIESISCSCLTLCFLRTFKLQCLLHLSFVSVDDFKGTVVFYQNHLLFLFPFSLSRTELMMYLFAEVEAPIAILGAEIEHLSPPELVKQFEEILSSKPEADSLVKIYLGVAHGWTVRYNVEDKKAVQSAQEAHQDMLNFFVCF</sequence>